<comment type="caution">
    <text evidence="3">The sequence shown here is derived from an EMBL/GenBank/DDBJ whole genome shotgun (WGS) entry which is preliminary data.</text>
</comment>
<dbReference type="Proteomes" id="UP001482620">
    <property type="component" value="Unassembled WGS sequence"/>
</dbReference>
<feature type="signal peptide" evidence="2">
    <location>
        <begin position="1"/>
        <end position="19"/>
    </location>
</feature>
<gene>
    <name evidence="3" type="ORF">ILYODFUR_018621</name>
</gene>
<evidence type="ECO:0000256" key="2">
    <source>
        <dbReference type="SAM" id="SignalP"/>
    </source>
</evidence>
<evidence type="ECO:0000313" key="3">
    <source>
        <dbReference type="EMBL" id="MEQ2221726.1"/>
    </source>
</evidence>
<sequence length="74" mass="7849">MKGGSPLIFFSFSVELLRAASPLCILRSPPSSSSSSVPLQVDGGWQPRRRSPCTDSAAGSSLRTYLLPGDLIPE</sequence>
<reference evidence="3 4" key="1">
    <citation type="submission" date="2021-06" db="EMBL/GenBank/DDBJ databases">
        <authorList>
            <person name="Palmer J.M."/>
        </authorList>
    </citation>
    <scope>NUCLEOTIDE SEQUENCE [LARGE SCALE GENOMIC DNA]</scope>
    <source>
        <strain evidence="4">if_2019</strain>
        <tissue evidence="3">Muscle</tissue>
    </source>
</reference>
<name>A0ABV0SNK8_9TELE</name>
<protein>
    <recommendedName>
        <fullName evidence="5">Secreted protein</fullName>
    </recommendedName>
</protein>
<feature type="chain" id="PRO_5046631846" description="Secreted protein" evidence="2">
    <location>
        <begin position="20"/>
        <end position="74"/>
    </location>
</feature>
<keyword evidence="2" id="KW-0732">Signal</keyword>
<proteinExistence type="predicted"/>
<evidence type="ECO:0000256" key="1">
    <source>
        <dbReference type="SAM" id="MobiDB-lite"/>
    </source>
</evidence>
<evidence type="ECO:0008006" key="5">
    <source>
        <dbReference type="Google" id="ProtNLM"/>
    </source>
</evidence>
<organism evidence="3 4">
    <name type="scientific">Ilyodon furcidens</name>
    <name type="common">goldbreast splitfin</name>
    <dbReference type="NCBI Taxonomy" id="33524"/>
    <lineage>
        <taxon>Eukaryota</taxon>
        <taxon>Metazoa</taxon>
        <taxon>Chordata</taxon>
        <taxon>Craniata</taxon>
        <taxon>Vertebrata</taxon>
        <taxon>Euteleostomi</taxon>
        <taxon>Actinopterygii</taxon>
        <taxon>Neopterygii</taxon>
        <taxon>Teleostei</taxon>
        <taxon>Neoteleostei</taxon>
        <taxon>Acanthomorphata</taxon>
        <taxon>Ovalentaria</taxon>
        <taxon>Atherinomorphae</taxon>
        <taxon>Cyprinodontiformes</taxon>
        <taxon>Goodeidae</taxon>
        <taxon>Ilyodon</taxon>
    </lineage>
</organism>
<evidence type="ECO:0000313" key="4">
    <source>
        <dbReference type="Proteomes" id="UP001482620"/>
    </source>
</evidence>
<accession>A0ABV0SNK8</accession>
<feature type="region of interest" description="Disordered" evidence="1">
    <location>
        <begin position="28"/>
        <end position="60"/>
    </location>
</feature>
<dbReference type="EMBL" id="JAHRIQ010001821">
    <property type="protein sequence ID" value="MEQ2221726.1"/>
    <property type="molecule type" value="Genomic_DNA"/>
</dbReference>
<keyword evidence="4" id="KW-1185">Reference proteome</keyword>